<keyword evidence="4" id="KW-1185">Reference proteome</keyword>
<dbReference type="InterPro" id="IPR006674">
    <property type="entry name" value="HD_domain"/>
</dbReference>
<comment type="caution">
    <text evidence="3">The sequence shown here is derived from an EMBL/GenBank/DDBJ whole genome shotgun (WGS) entry which is preliminary data.</text>
</comment>
<dbReference type="RefSeq" id="WP_033521475.1">
    <property type="nucleotide sequence ID" value="NZ_JDUS01000007.1"/>
</dbReference>
<name>A0A086ZHT6_9BIFI</name>
<protein>
    <submittedName>
        <fullName evidence="3">Putative HD superfamily hydrolase</fullName>
    </submittedName>
</protein>
<dbReference type="Proteomes" id="UP000029096">
    <property type="component" value="Unassembled WGS sequence"/>
</dbReference>
<keyword evidence="3" id="KW-0378">Hydrolase</keyword>
<sequence length="319" mass="35033">MTGYIPTLAQADELHQRLAPSQPAYDLIHTHCVIIATITRQLVRRQNALFARRCTLPHDAPELTGNYDPLAGRLTNRVHKNHAAEDVKQSTGSVDSESASFVRFMGADASGTQDVGTSSSGTKPSDTAKSPRVTPAMLAHRITPVVPATDGVRGGMVPPRLLDENLAVVGAMLHDIGTYLVLKNDGSNGGKIQFDGPNYILHGLRGYEWLIEQGVDESIAQFARNHTGVGLTREQVVAQRLKLPPDDYVPVNLEQEVVMVADKYNSKSVPPRFLTAEAYARKARRFGPPNERAWRELVVKYGMPDIPSLAKHFDQKLEV</sequence>
<accession>A0A086ZHT6</accession>
<evidence type="ECO:0000313" key="4">
    <source>
        <dbReference type="Proteomes" id="UP000029096"/>
    </source>
</evidence>
<dbReference type="Gene3D" id="1.10.3210.10">
    <property type="entry name" value="Hypothetical protein af1432"/>
    <property type="match status" value="1"/>
</dbReference>
<evidence type="ECO:0000313" key="3">
    <source>
        <dbReference type="EMBL" id="KFI46086.1"/>
    </source>
</evidence>
<reference evidence="3 4" key="1">
    <citation type="submission" date="2014-03" db="EMBL/GenBank/DDBJ databases">
        <title>Genomics of Bifidobacteria.</title>
        <authorList>
            <person name="Ventura M."/>
            <person name="Milani C."/>
            <person name="Lugli G.A."/>
        </authorList>
    </citation>
    <scope>NUCLEOTIDE SEQUENCE [LARGE SCALE GENOMIC DNA]</scope>
    <source>
        <strain evidence="3 4">DSM 22767</strain>
    </source>
</reference>
<feature type="compositionally biased region" description="Polar residues" evidence="1">
    <location>
        <begin position="110"/>
        <end position="128"/>
    </location>
</feature>
<dbReference type="AlphaFoldDB" id="A0A086ZHT6"/>
<dbReference type="GO" id="GO:0016787">
    <property type="term" value="F:hydrolase activity"/>
    <property type="evidence" value="ECO:0007669"/>
    <property type="project" value="UniProtKB-KW"/>
</dbReference>
<dbReference type="EMBL" id="JGYP01000002">
    <property type="protein sequence ID" value="KFI46086.1"/>
    <property type="molecule type" value="Genomic_DNA"/>
</dbReference>
<dbReference type="Pfam" id="PF01966">
    <property type="entry name" value="HD"/>
    <property type="match status" value="1"/>
</dbReference>
<evidence type="ECO:0000256" key="1">
    <source>
        <dbReference type="SAM" id="MobiDB-lite"/>
    </source>
</evidence>
<organism evidence="3 4">
    <name type="scientific">Bifidobacterium bohemicum DSM 22767</name>
    <dbReference type="NCBI Taxonomy" id="1437606"/>
    <lineage>
        <taxon>Bacteria</taxon>
        <taxon>Bacillati</taxon>
        <taxon>Actinomycetota</taxon>
        <taxon>Actinomycetes</taxon>
        <taxon>Bifidobacteriales</taxon>
        <taxon>Bifidobacteriaceae</taxon>
        <taxon>Bifidobacterium</taxon>
    </lineage>
</organism>
<proteinExistence type="predicted"/>
<dbReference type="STRING" id="1437606.BBOH_0894"/>
<dbReference type="eggNOG" id="COG2206">
    <property type="taxonomic scope" value="Bacteria"/>
</dbReference>
<evidence type="ECO:0000259" key="2">
    <source>
        <dbReference type="Pfam" id="PF01966"/>
    </source>
</evidence>
<feature type="region of interest" description="Disordered" evidence="1">
    <location>
        <begin position="110"/>
        <end position="132"/>
    </location>
</feature>
<feature type="domain" description="HD" evidence="2">
    <location>
        <begin position="161"/>
        <end position="264"/>
    </location>
</feature>
<dbReference type="SUPFAM" id="SSF109604">
    <property type="entry name" value="HD-domain/PDEase-like"/>
    <property type="match status" value="1"/>
</dbReference>
<gene>
    <name evidence="3" type="ORF">BBOH_0894</name>
</gene>